<evidence type="ECO:0000256" key="11">
    <source>
        <dbReference type="PROSITE-ProRule" id="PRU10077"/>
    </source>
</evidence>
<dbReference type="SUPFAM" id="SSF53182">
    <property type="entry name" value="Pyrrolidone carboxyl peptidase (pyroglutamate aminopeptidase)"/>
    <property type="match status" value="1"/>
</dbReference>
<evidence type="ECO:0000256" key="3">
    <source>
        <dbReference type="ARBA" id="ARBA00004496"/>
    </source>
</evidence>
<dbReference type="PIRSF" id="PIRSF015592">
    <property type="entry name" value="Prld-crbxl_pptds"/>
    <property type="match status" value="1"/>
</dbReference>
<proteinExistence type="inferred from homology"/>
<dbReference type="PRINTS" id="PR00706">
    <property type="entry name" value="PYROGLUPTASE"/>
</dbReference>
<keyword evidence="8 9" id="KW-0788">Thiol protease</keyword>
<dbReference type="AlphaFoldDB" id="A0A3A3GBU3"/>
<comment type="subunit">
    <text evidence="9">Homotetramer.</text>
</comment>
<comment type="caution">
    <text evidence="12">The sequence shown here is derived from an EMBL/GenBank/DDBJ whole genome shotgun (WGS) entry which is preliminary data.</text>
</comment>
<dbReference type="Pfam" id="PF01470">
    <property type="entry name" value="Peptidase_C15"/>
    <property type="match status" value="1"/>
</dbReference>
<evidence type="ECO:0000256" key="8">
    <source>
        <dbReference type="ARBA" id="ARBA00022807"/>
    </source>
</evidence>
<dbReference type="EC" id="3.4.19.3" evidence="9"/>
<name>A0A3A3GBU3_PANTH</name>
<dbReference type="NCBIfam" id="NF009676">
    <property type="entry name" value="PRK13197.1"/>
    <property type="match status" value="1"/>
</dbReference>
<evidence type="ECO:0000313" key="13">
    <source>
        <dbReference type="Proteomes" id="UP000266177"/>
    </source>
</evidence>
<evidence type="ECO:0000256" key="6">
    <source>
        <dbReference type="ARBA" id="ARBA00022670"/>
    </source>
</evidence>
<comment type="subcellular location">
    <subcellularLocation>
        <location evidence="3 9">Cytoplasm</location>
    </subcellularLocation>
</comment>
<dbReference type="InterPro" id="IPR000816">
    <property type="entry name" value="Peptidase_C15"/>
</dbReference>
<dbReference type="RefSeq" id="WP_119796349.1">
    <property type="nucleotide sequence ID" value="NZ_QYZD01000042.1"/>
</dbReference>
<evidence type="ECO:0000256" key="1">
    <source>
        <dbReference type="ARBA" id="ARBA00001770"/>
    </source>
</evidence>
<dbReference type="PROSITE" id="PS01333">
    <property type="entry name" value="PYRASE_GLU"/>
    <property type="match status" value="1"/>
</dbReference>
<dbReference type="EMBL" id="QYZD01000042">
    <property type="protein sequence ID" value="RJG18947.1"/>
    <property type="molecule type" value="Genomic_DNA"/>
</dbReference>
<sequence length="218" mass="22955">MSNTLLLTGFDPFGGESINPSWEAVRALDGAALGRYRVQAAQLPTSFARAGETLREAMAGCNPAAVICVGQAGGRPDITLERVAINLADARIADNDGDQPTDDEVVPGGPAAYWATLPVKALRRTVLEAGIPCSVSYTAGTFVCNAIFYTLMHELAGRQEAGRIPAGFIHIPFLPQQAAAYPGKPSMSLEAIVQALRTVIIHADAEEERGRSAGTLHG</sequence>
<dbReference type="PROSITE" id="PS01334">
    <property type="entry name" value="PYRASE_CYS"/>
    <property type="match status" value="1"/>
</dbReference>
<comment type="function">
    <text evidence="2 9">Removes 5-oxoproline from various penultimate amino acid residues except L-proline.</text>
</comment>
<dbReference type="OrthoDB" id="9779738at2"/>
<dbReference type="NCBIfam" id="TIGR00504">
    <property type="entry name" value="pyro_pdase"/>
    <property type="match status" value="1"/>
</dbReference>
<feature type="active site" evidence="9 10">
    <location>
        <position position="81"/>
    </location>
</feature>
<dbReference type="InterPro" id="IPR033694">
    <property type="entry name" value="PGPEP1_Cys_AS"/>
</dbReference>
<gene>
    <name evidence="9 12" type="primary">pcp</name>
    <name evidence="12" type="ORF">DQX05_26765</name>
</gene>
<evidence type="ECO:0000256" key="2">
    <source>
        <dbReference type="ARBA" id="ARBA00002280"/>
    </source>
</evidence>
<dbReference type="CDD" id="cd00501">
    <property type="entry name" value="Peptidase_C15"/>
    <property type="match status" value="1"/>
</dbReference>
<evidence type="ECO:0000256" key="5">
    <source>
        <dbReference type="ARBA" id="ARBA00022490"/>
    </source>
</evidence>
<feature type="active site" evidence="9 11">
    <location>
        <position position="144"/>
    </location>
</feature>
<dbReference type="InterPro" id="IPR033693">
    <property type="entry name" value="PGPEP1_Glu_AS"/>
</dbReference>
<dbReference type="InterPro" id="IPR029762">
    <property type="entry name" value="PGP-I_bact-type"/>
</dbReference>
<dbReference type="InterPro" id="IPR016125">
    <property type="entry name" value="Peptidase_C15-like"/>
</dbReference>
<dbReference type="PANTHER" id="PTHR23402">
    <property type="entry name" value="PROTEASE FAMILY C15 PYROGLUTAMYL-PEPTIDASE I-RELATED"/>
    <property type="match status" value="1"/>
</dbReference>
<evidence type="ECO:0000256" key="9">
    <source>
        <dbReference type="HAMAP-Rule" id="MF_00417"/>
    </source>
</evidence>
<dbReference type="HAMAP" id="MF_00417">
    <property type="entry name" value="Pyrrolid_peptidase"/>
    <property type="match status" value="1"/>
</dbReference>
<dbReference type="InterPro" id="IPR036440">
    <property type="entry name" value="Peptidase_C15-like_sf"/>
</dbReference>
<keyword evidence="6 9" id="KW-0645">Protease</keyword>
<dbReference type="Gene3D" id="3.40.630.20">
    <property type="entry name" value="Peptidase C15, pyroglutamyl peptidase I-like"/>
    <property type="match status" value="1"/>
</dbReference>
<dbReference type="GO" id="GO:0005829">
    <property type="term" value="C:cytosol"/>
    <property type="evidence" value="ECO:0007669"/>
    <property type="project" value="InterPro"/>
</dbReference>
<accession>A0A3A3GBU3</accession>
<comment type="similarity">
    <text evidence="4 9">Belongs to the peptidase C15 family.</text>
</comment>
<comment type="catalytic activity">
    <reaction evidence="1 9 10">
        <text>Release of an N-terminal pyroglutamyl group from a polypeptide, the second amino acid generally not being Pro.</text>
        <dbReference type="EC" id="3.4.19.3"/>
    </reaction>
</comment>
<dbReference type="Proteomes" id="UP000266177">
    <property type="component" value="Unassembled WGS sequence"/>
</dbReference>
<protein>
    <recommendedName>
        <fullName evidence="9">Pyrrolidone-carboxylate peptidase</fullName>
        <ecNumber evidence="9">3.4.19.3</ecNumber>
    </recommendedName>
    <alternativeName>
        <fullName evidence="9">5-oxoprolyl-peptidase</fullName>
    </alternativeName>
    <alternativeName>
        <fullName evidence="9">Pyroglutamyl-peptidase I</fullName>
        <shortName evidence="9">PGP-I</shortName>
        <shortName evidence="9">Pyrase</shortName>
    </alternativeName>
</protein>
<keyword evidence="7 9" id="KW-0378">Hydrolase</keyword>
<dbReference type="FunFam" id="3.40.630.20:FF:000001">
    <property type="entry name" value="Pyrrolidone-carboxylate peptidase"/>
    <property type="match status" value="1"/>
</dbReference>
<reference evidence="12 13" key="1">
    <citation type="submission" date="2018-09" db="EMBL/GenBank/DDBJ databases">
        <title>Paenibacillus SK2017-BO5.</title>
        <authorList>
            <person name="Piskunova J.V."/>
            <person name="Dubiley S.A."/>
            <person name="Severinov K.V."/>
        </authorList>
    </citation>
    <scope>NUCLEOTIDE SEQUENCE [LARGE SCALE GENOMIC DNA]</scope>
    <source>
        <strain evidence="12 13">BO5</strain>
    </source>
</reference>
<dbReference type="PANTHER" id="PTHR23402:SF1">
    <property type="entry name" value="PYROGLUTAMYL-PEPTIDASE I"/>
    <property type="match status" value="1"/>
</dbReference>
<dbReference type="GO" id="GO:0006508">
    <property type="term" value="P:proteolysis"/>
    <property type="evidence" value="ECO:0007669"/>
    <property type="project" value="UniProtKB-KW"/>
</dbReference>
<evidence type="ECO:0000256" key="10">
    <source>
        <dbReference type="PROSITE-ProRule" id="PRU10076"/>
    </source>
</evidence>
<evidence type="ECO:0000313" key="12">
    <source>
        <dbReference type="EMBL" id="RJG18947.1"/>
    </source>
</evidence>
<dbReference type="GO" id="GO:0016920">
    <property type="term" value="F:pyroglutamyl-peptidase activity"/>
    <property type="evidence" value="ECO:0007669"/>
    <property type="project" value="UniProtKB-UniRule"/>
</dbReference>
<organism evidence="12 13">
    <name type="scientific">Paenibacillus thiaminolyticus</name>
    <name type="common">Bacillus thiaminolyticus</name>
    <dbReference type="NCBI Taxonomy" id="49283"/>
    <lineage>
        <taxon>Bacteria</taxon>
        <taxon>Bacillati</taxon>
        <taxon>Bacillota</taxon>
        <taxon>Bacilli</taxon>
        <taxon>Bacillales</taxon>
        <taxon>Paenibacillaceae</taxon>
        <taxon>Paenibacillus</taxon>
    </lineage>
</organism>
<evidence type="ECO:0000256" key="7">
    <source>
        <dbReference type="ARBA" id="ARBA00022801"/>
    </source>
</evidence>
<keyword evidence="5 9" id="KW-0963">Cytoplasm</keyword>
<feature type="active site" evidence="9">
    <location>
        <position position="170"/>
    </location>
</feature>
<evidence type="ECO:0000256" key="4">
    <source>
        <dbReference type="ARBA" id="ARBA00006641"/>
    </source>
</evidence>